<dbReference type="RefSeq" id="WP_092101277.1">
    <property type="nucleotide sequence ID" value="NZ_FOOT01000003.1"/>
</dbReference>
<evidence type="ECO:0000313" key="2">
    <source>
        <dbReference type="EMBL" id="SFG74904.1"/>
    </source>
</evidence>
<keyword evidence="3" id="KW-1185">Reference proteome</keyword>
<proteinExistence type="predicted"/>
<accession>A0A1I2UCM9</accession>
<keyword evidence="1" id="KW-0472">Membrane</keyword>
<dbReference type="Proteomes" id="UP000198724">
    <property type="component" value="Unassembled WGS sequence"/>
</dbReference>
<feature type="transmembrane region" description="Helical" evidence="1">
    <location>
        <begin position="6"/>
        <end position="23"/>
    </location>
</feature>
<organism evidence="2 3">
    <name type="scientific">Pontibacter chinhatensis</name>
    <dbReference type="NCBI Taxonomy" id="1436961"/>
    <lineage>
        <taxon>Bacteria</taxon>
        <taxon>Pseudomonadati</taxon>
        <taxon>Bacteroidota</taxon>
        <taxon>Cytophagia</taxon>
        <taxon>Cytophagales</taxon>
        <taxon>Hymenobacteraceae</taxon>
        <taxon>Pontibacter</taxon>
    </lineage>
</organism>
<keyword evidence="1" id="KW-1133">Transmembrane helix</keyword>
<protein>
    <submittedName>
        <fullName evidence="2">Uncharacterized protein</fullName>
    </submittedName>
</protein>
<evidence type="ECO:0000256" key="1">
    <source>
        <dbReference type="SAM" id="Phobius"/>
    </source>
</evidence>
<sequence length="172" mass="19563">MDLSTIIIGIVALALFVVPIMYIQRVQKRKAEKQLHEFITQGEAQQLKLTKHEFWDDCYGIGLDERQHKLFYVRKFKDREQQKVVSLADMKKCSVSNLSRESNGTKVIDQIELRFTPRDAKAQDVCLEFYSREVNLMLAEELQTANKWSAIANEGIVAASASVSSHTSVPTA</sequence>
<gene>
    <name evidence="2" type="ORF">SAMN05421739_103488</name>
</gene>
<dbReference type="EMBL" id="FOOT01000003">
    <property type="protein sequence ID" value="SFG74904.1"/>
    <property type="molecule type" value="Genomic_DNA"/>
</dbReference>
<dbReference type="OrthoDB" id="1524706at2"/>
<reference evidence="3" key="1">
    <citation type="submission" date="2016-10" db="EMBL/GenBank/DDBJ databases">
        <authorList>
            <person name="Varghese N."/>
            <person name="Submissions S."/>
        </authorList>
    </citation>
    <scope>NUCLEOTIDE SEQUENCE [LARGE SCALE GENOMIC DNA]</scope>
    <source>
        <strain evidence="3">LP51</strain>
    </source>
</reference>
<name>A0A1I2UCM9_9BACT</name>
<dbReference type="STRING" id="1436961.SAMN05421739_103488"/>
<dbReference type="AlphaFoldDB" id="A0A1I2UCM9"/>
<evidence type="ECO:0000313" key="3">
    <source>
        <dbReference type="Proteomes" id="UP000198724"/>
    </source>
</evidence>
<keyword evidence="1" id="KW-0812">Transmembrane</keyword>